<dbReference type="PANTHER" id="PTHR33375:SF1">
    <property type="entry name" value="CHROMOSOME-PARTITIONING PROTEIN PARB-RELATED"/>
    <property type="match status" value="1"/>
</dbReference>
<dbReference type="FunFam" id="3.90.1530.30:FF:000001">
    <property type="entry name" value="Chromosome partitioning protein ParB"/>
    <property type="match status" value="1"/>
</dbReference>
<feature type="region of interest" description="Disordered" evidence="4">
    <location>
        <begin position="1"/>
        <end position="20"/>
    </location>
</feature>
<reference evidence="6 7" key="1">
    <citation type="journal article" date="2016" name="Environ. Microbiol.">
        <title>Genomic resolution of a cold subsurface aquifer community provides metabolic insights for novel microbes adapted to high CO concentrations.</title>
        <authorList>
            <person name="Probst A.J."/>
            <person name="Castelle C.J."/>
            <person name="Singh A."/>
            <person name="Brown C.T."/>
            <person name="Anantharaman K."/>
            <person name="Sharon I."/>
            <person name="Hug L.A."/>
            <person name="Burstein D."/>
            <person name="Emerson J.B."/>
            <person name="Thomas B.C."/>
            <person name="Banfield J.F."/>
        </authorList>
    </citation>
    <scope>NUCLEOTIDE SEQUENCE [LARGE SCALE GENOMIC DNA]</scope>
    <source>
        <strain evidence="6">CG2_30_35_20</strain>
    </source>
</reference>
<dbReference type="SMART" id="SM00470">
    <property type="entry name" value="ParB"/>
    <property type="match status" value="1"/>
</dbReference>
<comment type="similarity">
    <text evidence="1">Belongs to the ParB family.</text>
</comment>
<name>A0A1J5HSK6_9BACT</name>
<organism evidence="6 7">
    <name type="scientific">Candidatus Shapirobacteria bacterium CG2_30_35_20</name>
    <dbReference type="NCBI Taxonomy" id="1805376"/>
    <lineage>
        <taxon>Bacteria</taxon>
        <taxon>Candidatus Shapironibacteriota</taxon>
    </lineage>
</organism>
<dbReference type="InterPro" id="IPR041468">
    <property type="entry name" value="HTH_ParB/Spo0J"/>
</dbReference>
<evidence type="ECO:0000259" key="5">
    <source>
        <dbReference type="SMART" id="SM00470"/>
    </source>
</evidence>
<feature type="domain" description="ParB-like N-terminal" evidence="5">
    <location>
        <begin position="5"/>
        <end position="94"/>
    </location>
</feature>
<dbReference type="Pfam" id="PF17762">
    <property type="entry name" value="HTH_ParB"/>
    <property type="match status" value="1"/>
</dbReference>
<dbReference type="GO" id="GO:0003677">
    <property type="term" value="F:DNA binding"/>
    <property type="evidence" value="ECO:0007669"/>
    <property type="project" value="UniProtKB-KW"/>
</dbReference>
<dbReference type="InterPro" id="IPR004437">
    <property type="entry name" value="ParB/RepB/Spo0J"/>
</dbReference>
<dbReference type="SUPFAM" id="SSF110849">
    <property type="entry name" value="ParB/Sulfiredoxin"/>
    <property type="match status" value="1"/>
</dbReference>
<dbReference type="NCBIfam" id="TIGR00180">
    <property type="entry name" value="parB_part"/>
    <property type="match status" value="1"/>
</dbReference>
<dbReference type="CDD" id="cd16393">
    <property type="entry name" value="SPO0J_N"/>
    <property type="match status" value="1"/>
</dbReference>
<keyword evidence="3" id="KW-0238">DNA-binding</keyword>
<evidence type="ECO:0000313" key="6">
    <source>
        <dbReference type="EMBL" id="OIP87403.1"/>
    </source>
</evidence>
<accession>A0A1J5HSK6</accession>
<sequence>MNNITQLPTNQLEPNPLQPRGVINHETVSDLVDSIREHGILEPLIVAQTPAGYQIIAGERRWRAARTLKLPYVPVIIKKVNPQQMLEMAIVENIQRQDLNPIERAKAFNRLKDEFNLDNHVIAKKISKSVPYIINVLKLLTLPDAIKDGLLSGLISEGHGRALGGIGDTRLMIEAYKIIIREKASVRRAEEIARRMRQKIDEGLVPITTENIPQFLRSRMDSIGQDFQDSFEEKTTKVKITQTNVYTKVIFQFKGPLNQRFEQLQILYQEICKKPLTKIEPSAPDQ</sequence>
<dbReference type="InterPro" id="IPR050336">
    <property type="entry name" value="Chromosome_partition/occlusion"/>
</dbReference>
<evidence type="ECO:0000256" key="2">
    <source>
        <dbReference type="ARBA" id="ARBA00022829"/>
    </source>
</evidence>
<dbReference type="FunFam" id="1.10.10.2830:FF:000001">
    <property type="entry name" value="Chromosome partitioning protein ParB"/>
    <property type="match status" value="1"/>
</dbReference>
<proteinExistence type="inferred from homology"/>
<dbReference type="STRING" id="1805376.AUK05_01525"/>
<evidence type="ECO:0000313" key="7">
    <source>
        <dbReference type="Proteomes" id="UP000182344"/>
    </source>
</evidence>
<evidence type="ECO:0000256" key="1">
    <source>
        <dbReference type="ARBA" id="ARBA00006295"/>
    </source>
</evidence>
<gene>
    <name evidence="6" type="ORF">AUK05_01525</name>
</gene>
<dbReference type="Proteomes" id="UP000182344">
    <property type="component" value="Unassembled WGS sequence"/>
</dbReference>
<dbReference type="EMBL" id="MNZO01000020">
    <property type="protein sequence ID" value="OIP87403.1"/>
    <property type="molecule type" value="Genomic_DNA"/>
</dbReference>
<dbReference type="GO" id="GO:0007059">
    <property type="term" value="P:chromosome segregation"/>
    <property type="evidence" value="ECO:0007669"/>
    <property type="project" value="UniProtKB-KW"/>
</dbReference>
<feature type="compositionally biased region" description="Polar residues" evidence="4">
    <location>
        <begin position="1"/>
        <end position="13"/>
    </location>
</feature>
<dbReference type="GO" id="GO:0005694">
    <property type="term" value="C:chromosome"/>
    <property type="evidence" value="ECO:0007669"/>
    <property type="project" value="TreeGrafter"/>
</dbReference>
<dbReference type="InterPro" id="IPR036086">
    <property type="entry name" value="ParB/Sulfiredoxin_sf"/>
</dbReference>
<keyword evidence="2" id="KW-0159">Chromosome partition</keyword>
<comment type="caution">
    <text evidence="6">The sequence shown here is derived from an EMBL/GenBank/DDBJ whole genome shotgun (WGS) entry which is preliminary data.</text>
</comment>
<evidence type="ECO:0000256" key="3">
    <source>
        <dbReference type="ARBA" id="ARBA00023125"/>
    </source>
</evidence>
<evidence type="ECO:0000256" key="4">
    <source>
        <dbReference type="SAM" id="MobiDB-lite"/>
    </source>
</evidence>
<dbReference type="AlphaFoldDB" id="A0A1J5HSK6"/>
<dbReference type="Gene3D" id="1.10.10.2830">
    <property type="match status" value="1"/>
</dbReference>
<dbReference type="GO" id="GO:0045881">
    <property type="term" value="P:positive regulation of sporulation resulting in formation of a cellular spore"/>
    <property type="evidence" value="ECO:0007669"/>
    <property type="project" value="TreeGrafter"/>
</dbReference>
<dbReference type="InterPro" id="IPR003115">
    <property type="entry name" value="ParB_N"/>
</dbReference>
<protein>
    <recommendedName>
        <fullName evidence="5">ParB-like N-terminal domain-containing protein</fullName>
    </recommendedName>
</protein>
<dbReference type="PANTHER" id="PTHR33375">
    <property type="entry name" value="CHROMOSOME-PARTITIONING PROTEIN PARB-RELATED"/>
    <property type="match status" value="1"/>
</dbReference>
<dbReference type="Pfam" id="PF02195">
    <property type="entry name" value="ParB_N"/>
    <property type="match status" value="1"/>
</dbReference>
<dbReference type="Gene3D" id="3.90.1530.30">
    <property type="match status" value="1"/>
</dbReference>